<sequence length="533" mass="57491">MYFFQFTNIWVFLFATAVSASYVLSPEDTYQGHTFFEKFDFFTAADPNVGFVQYLDQNTATNARLVSVNDAQQVYIGVDYENTYDVNGSRGRPSIRLETKKNYQYGLFVFDLAHMPANTCGKWSAFWTTNKQDWPRWGEIDIIENIHENNNTLEALHTSPGCSVAGNQISTQMTGRQTTYNCDGKATSSQYGAQGSGQGCVAENMSPNNYGKAFNDVGGGVYAMEWNNQAINIWNFHRDNIPKDLASGNPNPEGWGPAVFTTKQGSCPIDDHFKDQIVVIDSAFCGNWAGQDAFWQQTSCYKSDPAKYPTCSSYVAANPAAYKESYWLVNSLKVYQKISSNASSTSAPMSPVPMAPAPMAPAPMAPAPMAPAPMAPAPMSPAPMSPVPMSPALMSPTLMSPTLMSPEPHNSPSDSPNSHPKLDNSISQVVTEVPLTSTEYVAPVGTASVSGMPYFNINGSVPNYRPTATGSLYTTVASIATQTPVSVDIELSDDDESSSPKPKFETAGSSKSVKARGSSAVALIAALALGMAI</sequence>
<feature type="region of interest" description="Disordered" evidence="1">
    <location>
        <begin position="395"/>
        <end position="423"/>
    </location>
</feature>
<dbReference type="Pfam" id="PF26113">
    <property type="entry name" value="GH16_XgeA"/>
    <property type="match status" value="1"/>
</dbReference>
<evidence type="ECO:0000259" key="3">
    <source>
        <dbReference type="PROSITE" id="PS51762"/>
    </source>
</evidence>
<dbReference type="PROSITE" id="PS51762">
    <property type="entry name" value="GH16_2"/>
    <property type="match status" value="1"/>
</dbReference>
<dbReference type="PANTHER" id="PTHR10963:SF24">
    <property type="entry name" value="GLYCOSIDASE C21B10.07-RELATED"/>
    <property type="match status" value="1"/>
</dbReference>
<dbReference type="EMBL" id="MCFK01008379">
    <property type="protein sequence ID" value="RKF56139.1"/>
    <property type="molecule type" value="Genomic_DNA"/>
</dbReference>
<dbReference type="Proteomes" id="UP000286134">
    <property type="component" value="Unassembled WGS sequence"/>
</dbReference>
<accession>A0A420HFI3</accession>
<dbReference type="PANTHER" id="PTHR10963">
    <property type="entry name" value="GLYCOSYL HYDROLASE-RELATED"/>
    <property type="match status" value="1"/>
</dbReference>
<gene>
    <name evidence="4" type="ORF">OnM2_083026</name>
</gene>
<dbReference type="OrthoDB" id="192832at2759"/>
<evidence type="ECO:0000256" key="2">
    <source>
        <dbReference type="SAM" id="SignalP"/>
    </source>
</evidence>
<dbReference type="InterPro" id="IPR000757">
    <property type="entry name" value="Beta-glucanase-like"/>
</dbReference>
<dbReference type="STRING" id="212602.A0A420HFI3"/>
<dbReference type="SMR" id="A0A420HFI3"/>
<dbReference type="AlphaFoldDB" id="A0A420HFI3"/>
<reference evidence="4 5" key="1">
    <citation type="journal article" date="2018" name="BMC Genomics">
        <title>Comparative genome analyses reveal sequence features reflecting distinct modes of host-adaptation between dicot and monocot powdery mildew.</title>
        <authorList>
            <person name="Wu Y."/>
            <person name="Ma X."/>
            <person name="Pan Z."/>
            <person name="Kale S.D."/>
            <person name="Song Y."/>
            <person name="King H."/>
            <person name="Zhang Q."/>
            <person name="Presley C."/>
            <person name="Deng X."/>
            <person name="Wei C.I."/>
            <person name="Xiao S."/>
        </authorList>
    </citation>
    <scope>NUCLEOTIDE SEQUENCE [LARGE SCALE GENOMIC DNA]</scope>
    <source>
        <strain evidence="4">UMSG2</strain>
    </source>
</reference>
<evidence type="ECO:0000313" key="4">
    <source>
        <dbReference type="EMBL" id="RKF56139.1"/>
    </source>
</evidence>
<keyword evidence="2" id="KW-0732">Signal</keyword>
<dbReference type="SUPFAM" id="SSF49899">
    <property type="entry name" value="Concanavalin A-like lectins/glucanases"/>
    <property type="match status" value="1"/>
</dbReference>
<dbReference type="GO" id="GO:0009251">
    <property type="term" value="P:glucan catabolic process"/>
    <property type="evidence" value="ECO:0007669"/>
    <property type="project" value="TreeGrafter"/>
</dbReference>
<comment type="caution">
    <text evidence="4">The sequence shown here is derived from an EMBL/GenBank/DDBJ whole genome shotgun (WGS) entry which is preliminary data.</text>
</comment>
<feature type="domain" description="GH16" evidence="3">
    <location>
        <begin position="23"/>
        <end position="297"/>
    </location>
</feature>
<feature type="chain" id="PRO_5019419683" evidence="2">
    <location>
        <begin position="21"/>
        <end position="533"/>
    </location>
</feature>
<feature type="region of interest" description="Disordered" evidence="1">
    <location>
        <begin position="490"/>
        <end position="511"/>
    </location>
</feature>
<evidence type="ECO:0000256" key="1">
    <source>
        <dbReference type="SAM" id="MobiDB-lite"/>
    </source>
</evidence>
<organism evidence="4 5">
    <name type="scientific">Erysiphe neolycopersici</name>
    <dbReference type="NCBI Taxonomy" id="212602"/>
    <lineage>
        <taxon>Eukaryota</taxon>
        <taxon>Fungi</taxon>
        <taxon>Dikarya</taxon>
        <taxon>Ascomycota</taxon>
        <taxon>Pezizomycotina</taxon>
        <taxon>Leotiomycetes</taxon>
        <taxon>Erysiphales</taxon>
        <taxon>Erysiphaceae</taxon>
        <taxon>Erysiphe</taxon>
    </lineage>
</organism>
<evidence type="ECO:0000313" key="5">
    <source>
        <dbReference type="Proteomes" id="UP000286134"/>
    </source>
</evidence>
<dbReference type="CDD" id="cd02181">
    <property type="entry name" value="GH16_fungal_Lam16A_glucanase"/>
    <property type="match status" value="1"/>
</dbReference>
<feature type="compositionally biased region" description="Low complexity" evidence="1">
    <location>
        <begin position="405"/>
        <end position="419"/>
    </location>
</feature>
<proteinExistence type="predicted"/>
<dbReference type="InterPro" id="IPR013320">
    <property type="entry name" value="ConA-like_dom_sf"/>
</dbReference>
<feature type="signal peptide" evidence="2">
    <location>
        <begin position="1"/>
        <end position="20"/>
    </location>
</feature>
<keyword evidence="5" id="KW-1185">Reference proteome</keyword>
<name>A0A420HFI3_9PEZI</name>
<protein>
    <submittedName>
        <fullName evidence="4">Endo-1,3-beta-glucanase</fullName>
    </submittedName>
</protein>
<dbReference type="InterPro" id="IPR050546">
    <property type="entry name" value="Glycosyl_Hydrlase_16"/>
</dbReference>
<dbReference type="Gene3D" id="2.60.120.200">
    <property type="match status" value="1"/>
</dbReference>
<dbReference type="GO" id="GO:0004553">
    <property type="term" value="F:hydrolase activity, hydrolyzing O-glycosyl compounds"/>
    <property type="evidence" value="ECO:0007669"/>
    <property type="project" value="InterPro"/>
</dbReference>